<dbReference type="GO" id="GO:0032259">
    <property type="term" value="P:methylation"/>
    <property type="evidence" value="ECO:0007669"/>
    <property type="project" value="UniProtKB-KW"/>
</dbReference>
<keyword evidence="1" id="KW-0489">Methyltransferase</keyword>
<sequence>MYNICKLCGYEGEMKVKSIVNGSNILLCPNCTLEFMYPQTSDEELNKIYSGKNYPTCSFDNGAEENPITNMKRKTFNNILKKILPYCSNGNLLDIGCSSGLLLEEAKLIGFDPYGIEISEYASSIAKKRIGSDRIYNGTLETSSFNKNFFNVITMIDVIEHVRNPIETLKYVKNILNRIGGGGYILITTPNTDSFSRKIMGAKWTHYNSEHLFYFNKLSIKKLCDICGYELIYCSSFAKIMRLDYMSFQMKEHYHSFVSNAMNILSNIPIIGKISFPIFTGDFIAILKIL</sequence>
<dbReference type="RefSeq" id="WP_069731876.1">
    <property type="nucleotide sequence ID" value="NZ_CP019914.1"/>
</dbReference>
<dbReference type="GO" id="GO:0008168">
    <property type="term" value="F:methyltransferase activity"/>
    <property type="evidence" value="ECO:0007669"/>
    <property type="project" value="UniProtKB-KW"/>
</dbReference>
<dbReference type="Gene3D" id="3.40.50.150">
    <property type="entry name" value="Vaccinia Virus protein VP39"/>
    <property type="match status" value="1"/>
</dbReference>
<keyword evidence="1" id="KW-0808">Transferase</keyword>
<name>A0AAC9TV64_9SPIR</name>
<dbReference type="InterPro" id="IPR029063">
    <property type="entry name" value="SAM-dependent_MTases_sf"/>
</dbReference>
<evidence type="ECO:0000313" key="2">
    <source>
        <dbReference type="Proteomes" id="UP000264880"/>
    </source>
</evidence>
<dbReference type="CDD" id="cd02440">
    <property type="entry name" value="AdoMet_MTases"/>
    <property type="match status" value="1"/>
</dbReference>
<dbReference type="PANTHER" id="PTHR43861">
    <property type="entry name" value="TRANS-ACONITATE 2-METHYLTRANSFERASE-RELATED"/>
    <property type="match status" value="1"/>
</dbReference>
<dbReference type="AlphaFoldDB" id="A0AAC9TV64"/>
<dbReference type="Pfam" id="PF13489">
    <property type="entry name" value="Methyltransf_23"/>
    <property type="match status" value="1"/>
</dbReference>
<organism evidence="1 2">
    <name type="scientific">Brachyspira hampsonii</name>
    <dbReference type="NCBI Taxonomy" id="1287055"/>
    <lineage>
        <taxon>Bacteria</taxon>
        <taxon>Pseudomonadati</taxon>
        <taxon>Spirochaetota</taxon>
        <taxon>Spirochaetia</taxon>
        <taxon>Brachyspirales</taxon>
        <taxon>Brachyspiraceae</taxon>
        <taxon>Brachyspira</taxon>
    </lineage>
</organism>
<gene>
    <name evidence="1" type="ORF">BHAMNSH16_06855</name>
</gene>
<reference evidence="1 2" key="1">
    <citation type="submission" date="2017-02" db="EMBL/GenBank/DDBJ databases">
        <title>Complete genome sequence of Brachyspira hampsonii genomovar I strain NSH-16 (ATCC BAA-2463).</title>
        <authorList>
            <person name="Mirajkar N.S."/>
            <person name="Gebhart C.J."/>
        </authorList>
    </citation>
    <scope>NUCLEOTIDE SEQUENCE [LARGE SCALE GENOMIC DNA]</scope>
    <source>
        <strain evidence="1 2">NSH-16</strain>
    </source>
</reference>
<dbReference type="Proteomes" id="UP000264880">
    <property type="component" value="Chromosome"/>
</dbReference>
<protein>
    <submittedName>
        <fullName evidence="1">Methyltransferase</fullName>
    </submittedName>
</protein>
<dbReference type="PANTHER" id="PTHR43861:SF6">
    <property type="entry name" value="METHYLTRANSFERASE TYPE 11"/>
    <property type="match status" value="1"/>
</dbReference>
<dbReference type="SUPFAM" id="SSF53335">
    <property type="entry name" value="S-adenosyl-L-methionine-dependent methyltransferases"/>
    <property type="match status" value="1"/>
</dbReference>
<accession>A0AAC9TV64</accession>
<dbReference type="EMBL" id="CP019914">
    <property type="protein sequence ID" value="ASJ21377.1"/>
    <property type="molecule type" value="Genomic_DNA"/>
</dbReference>
<dbReference type="KEGG" id="bhp:BHAMNSH16_06855"/>
<evidence type="ECO:0000313" key="1">
    <source>
        <dbReference type="EMBL" id="ASJ21377.1"/>
    </source>
</evidence>
<keyword evidence="2" id="KW-1185">Reference proteome</keyword>
<proteinExistence type="predicted"/>